<sequence>MNTPEKGHELGSFSATVAANAEAGLEDAWEGHNFITLYCNHCGYEHDVMLRCGDRTCPVCRENEFYRLFDGYKVAIEGKIGLKSVTLTLKNVPQGGLEGTIDRLRASFNTLRRREPYATLWKGGIYALEIVNKGRGWNVHAHLIIEGAYIPQKTLSADWLSITGDSRIVDIRYVRKAEGALWHMLKYVMKPPTVGSSENKAEYNRVLKGRRLIHAWGTWWGQFVLANTSVFLCPRCGNPHWMSEFELRKLNLWAQPVAPRAPPMSEELPSYKKPSPTQGDSLWD</sequence>
<dbReference type="Pfam" id="PF01446">
    <property type="entry name" value="Rep_1"/>
    <property type="match status" value="1"/>
</dbReference>
<comment type="caution">
    <text evidence="3">The sequence shown here is derived from an EMBL/GenBank/DDBJ whole genome shotgun (WGS) entry which is preliminary data.</text>
</comment>
<dbReference type="InterPro" id="IPR000989">
    <property type="entry name" value="Rep"/>
</dbReference>
<organism evidence="3">
    <name type="scientific">marine sediment metagenome</name>
    <dbReference type="NCBI Taxonomy" id="412755"/>
    <lineage>
        <taxon>unclassified sequences</taxon>
        <taxon>metagenomes</taxon>
        <taxon>ecological metagenomes</taxon>
    </lineage>
</organism>
<evidence type="ECO:0008006" key="4">
    <source>
        <dbReference type="Google" id="ProtNLM"/>
    </source>
</evidence>
<feature type="compositionally biased region" description="Polar residues" evidence="2">
    <location>
        <begin position="275"/>
        <end position="284"/>
    </location>
</feature>
<evidence type="ECO:0000256" key="2">
    <source>
        <dbReference type="SAM" id="MobiDB-lite"/>
    </source>
</evidence>
<name>X1JM61_9ZZZZ</name>
<gene>
    <name evidence="3" type="ORF">S06H3_00955</name>
</gene>
<evidence type="ECO:0000313" key="3">
    <source>
        <dbReference type="EMBL" id="GAH95157.1"/>
    </source>
</evidence>
<dbReference type="GO" id="GO:0006260">
    <property type="term" value="P:DNA replication"/>
    <property type="evidence" value="ECO:0007669"/>
    <property type="project" value="UniProtKB-KW"/>
</dbReference>
<feature type="region of interest" description="Disordered" evidence="2">
    <location>
        <begin position="260"/>
        <end position="284"/>
    </location>
</feature>
<accession>X1JM61</accession>
<protein>
    <recommendedName>
        <fullName evidence="4">Replication protein</fullName>
    </recommendedName>
</protein>
<evidence type="ECO:0000256" key="1">
    <source>
        <dbReference type="ARBA" id="ARBA00022705"/>
    </source>
</evidence>
<dbReference type="EMBL" id="BARV01000213">
    <property type="protein sequence ID" value="GAH95157.1"/>
    <property type="molecule type" value="Genomic_DNA"/>
</dbReference>
<dbReference type="GO" id="GO:0003677">
    <property type="term" value="F:DNA binding"/>
    <property type="evidence" value="ECO:0007669"/>
    <property type="project" value="InterPro"/>
</dbReference>
<proteinExistence type="predicted"/>
<reference evidence="3" key="1">
    <citation type="journal article" date="2014" name="Front. Microbiol.">
        <title>High frequency of phylogenetically diverse reductive dehalogenase-homologous genes in deep subseafloor sedimentary metagenomes.</title>
        <authorList>
            <person name="Kawai M."/>
            <person name="Futagami T."/>
            <person name="Toyoda A."/>
            <person name="Takaki Y."/>
            <person name="Nishi S."/>
            <person name="Hori S."/>
            <person name="Arai W."/>
            <person name="Tsubouchi T."/>
            <person name="Morono Y."/>
            <person name="Uchiyama I."/>
            <person name="Ito T."/>
            <person name="Fujiyama A."/>
            <person name="Inagaki F."/>
            <person name="Takami H."/>
        </authorList>
    </citation>
    <scope>NUCLEOTIDE SEQUENCE</scope>
    <source>
        <strain evidence="3">Expedition CK06-06</strain>
    </source>
</reference>
<dbReference type="AlphaFoldDB" id="X1JM61"/>
<keyword evidence="1" id="KW-0235">DNA replication</keyword>